<dbReference type="RefSeq" id="WP_377008491.1">
    <property type="nucleotide sequence ID" value="NZ_JBHSLV010000020.1"/>
</dbReference>
<evidence type="ECO:0000256" key="1">
    <source>
        <dbReference type="SAM" id="MobiDB-lite"/>
    </source>
</evidence>
<name>A0ABW0H8E0_9HYPH</name>
<comment type="caution">
    <text evidence="2">The sequence shown here is derived from an EMBL/GenBank/DDBJ whole genome shotgun (WGS) entry which is preliminary data.</text>
</comment>
<dbReference type="Proteomes" id="UP001596104">
    <property type="component" value="Unassembled WGS sequence"/>
</dbReference>
<evidence type="ECO:0000313" key="3">
    <source>
        <dbReference type="Proteomes" id="UP001596104"/>
    </source>
</evidence>
<reference evidence="3" key="1">
    <citation type="journal article" date="2019" name="Int. J. Syst. Evol. Microbiol.">
        <title>The Global Catalogue of Microorganisms (GCM) 10K type strain sequencing project: providing services to taxonomists for standard genome sequencing and annotation.</title>
        <authorList>
            <consortium name="The Broad Institute Genomics Platform"/>
            <consortium name="The Broad Institute Genome Sequencing Center for Infectious Disease"/>
            <person name="Wu L."/>
            <person name="Ma J."/>
        </authorList>
    </citation>
    <scope>NUCLEOTIDE SEQUENCE [LARGE SCALE GENOMIC DNA]</scope>
    <source>
        <strain evidence="3">CGMCC 1.16326</strain>
    </source>
</reference>
<sequence length="169" mass="18359">MAKRASAAGVGIGSDGDVRASSQGPNDDWQYTIGIRFFQSKPDAGSFDKVNEWPRDRPLPPVLLQAARNLLNLSQADLRVAASVSKKMINDVENGFLAPSAALDGRLREALEREGARFVQDGDRIGVIATSRRSEVAARSRSPRLNETPQEAVFVAPSPRPRGRPRKPA</sequence>
<gene>
    <name evidence="2" type="ORF">ACFPPC_12720</name>
</gene>
<dbReference type="EMBL" id="JBHSLV010000020">
    <property type="protein sequence ID" value="MFC5393503.1"/>
    <property type="molecule type" value="Genomic_DNA"/>
</dbReference>
<feature type="region of interest" description="Disordered" evidence="1">
    <location>
        <begin position="132"/>
        <end position="169"/>
    </location>
</feature>
<protein>
    <submittedName>
        <fullName evidence="2">Transcriptional regulator</fullName>
    </submittedName>
</protein>
<dbReference type="InterPro" id="IPR001387">
    <property type="entry name" value="Cro/C1-type_HTH"/>
</dbReference>
<keyword evidence="3" id="KW-1185">Reference proteome</keyword>
<organism evidence="2 3">
    <name type="scientific">Bosea vestrisii</name>
    <dbReference type="NCBI Taxonomy" id="151416"/>
    <lineage>
        <taxon>Bacteria</taxon>
        <taxon>Pseudomonadati</taxon>
        <taxon>Pseudomonadota</taxon>
        <taxon>Alphaproteobacteria</taxon>
        <taxon>Hyphomicrobiales</taxon>
        <taxon>Boseaceae</taxon>
        <taxon>Bosea</taxon>
    </lineage>
</organism>
<accession>A0ABW0H8E0</accession>
<dbReference type="SUPFAM" id="SSF47413">
    <property type="entry name" value="lambda repressor-like DNA-binding domains"/>
    <property type="match status" value="1"/>
</dbReference>
<evidence type="ECO:0000313" key="2">
    <source>
        <dbReference type="EMBL" id="MFC5393503.1"/>
    </source>
</evidence>
<dbReference type="Gene3D" id="1.10.260.40">
    <property type="entry name" value="lambda repressor-like DNA-binding domains"/>
    <property type="match status" value="1"/>
</dbReference>
<feature type="region of interest" description="Disordered" evidence="1">
    <location>
        <begin position="1"/>
        <end position="26"/>
    </location>
</feature>
<dbReference type="InterPro" id="IPR010982">
    <property type="entry name" value="Lambda_DNA-bd_dom_sf"/>
</dbReference>
<dbReference type="CDD" id="cd00093">
    <property type="entry name" value="HTH_XRE"/>
    <property type="match status" value="1"/>
</dbReference>
<proteinExistence type="predicted"/>